<dbReference type="NCBIfam" id="NF033788">
    <property type="entry name" value="HTH_metalloreg"/>
    <property type="match status" value="1"/>
</dbReference>
<dbReference type="PANTHER" id="PTHR43132:SF8">
    <property type="entry name" value="HTH-TYPE TRANSCRIPTIONAL REGULATOR KMTR"/>
    <property type="match status" value="1"/>
</dbReference>
<dbReference type="EMBL" id="JAJNDB010000003">
    <property type="protein sequence ID" value="MCD2195187.1"/>
    <property type="molecule type" value="Genomic_DNA"/>
</dbReference>
<evidence type="ECO:0000259" key="4">
    <source>
        <dbReference type="PROSITE" id="PS50987"/>
    </source>
</evidence>
<dbReference type="Gene3D" id="1.10.10.10">
    <property type="entry name" value="Winged helix-like DNA-binding domain superfamily/Winged helix DNA-binding domain"/>
    <property type="match status" value="1"/>
</dbReference>
<keyword evidence="3" id="KW-0804">Transcription</keyword>
<organism evidence="5 6">
    <name type="scientific">Actinomycetospora endophytica</name>
    <dbReference type="NCBI Taxonomy" id="2291215"/>
    <lineage>
        <taxon>Bacteria</taxon>
        <taxon>Bacillati</taxon>
        <taxon>Actinomycetota</taxon>
        <taxon>Actinomycetes</taxon>
        <taxon>Pseudonocardiales</taxon>
        <taxon>Pseudonocardiaceae</taxon>
        <taxon>Actinomycetospora</taxon>
    </lineage>
</organism>
<evidence type="ECO:0000256" key="1">
    <source>
        <dbReference type="ARBA" id="ARBA00023015"/>
    </source>
</evidence>
<dbReference type="PRINTS" id="PR00778">
    <property type="entry name" value="HTHARSR"/>
</dbReference>
<keyword evidence="1" id="KW-0805">Transcription regulation</keyword>
<dbReference type="InterPro" id="IPR036390">
    <property type="entry name" value="WH_DNA-bd_sf"/>
</dbReference>
<name>A0ABS8PB92_9PSEU</name>
<dbReference type="PANTHER" id="PTHR43132">
    <property type="entry name" value="ARSENICAL RESISTANCE OPERON REPRESSOR ARSR-RELATED"/>
    <property type="match status" value="1"/>
</dbReference>
<sequence>MAPRPVSDGGPPDPEVIQDAASTFGLLSATVRLELLWVLAAGENDVGTLAEQVGQTVATVSHHLGKLKLAGLVSARRAGRHQFYAVDDPHVVEMVRLAVAHHEELRHLSPAERRRREA</sequence>
<dbReference type="CDD" id="cd00090">
    <property type="entry name" value="HTH_ARSR"/>
    <property type="match status" value="1"/>
</dbReference>
<reference evidence="5 6" key="1">
    <citation type="submission" date="2021-11" db="EMBL/GenBank/DDBJ databases">
        <title>Draft genome sequence of Actinomycetospora sp. SF1 isolated from the rhizosphere soil.</title>
        <authorList>
            <person name="Duangmal K."/>
            <person name="Chantavorakit T."/>
        </authorList>
    </citation>
    <scope>NUCLEOTIDE SEQUENCE [LARGE SCALE GENOMIC DNA]</scope>
    <source>
        <strain evidence="5 6">TBRC 5722</strain>
    </source>
</reference>
<dbReference type="SMART" id="SM00418">
    <property type="entry name" value="HTH_ARSR"/>
    <property type="match status" value="1"/>
</dbReference>
<protein>
    <submittedName>
        <fullName evidence="5">Metalloregulator ArsR/SmtB family transcription factor</fullName>
    </submittedName>
</protein>
<dbReference type="Proteomes" id="UP001199469">
    <property type="component" value="Unassembled WGS sequence"/>
</dbReference>
<evidence type="ECO:0000256" key="3">
    <source>
        <dbReference type="ARBA" id="ARBA00023163"/>
    </source>
</evidence>
<dbReference type="InterPro" id="IPR011991">
    <property type="entry name" value="ArsR-like_HTH"/>
</dbReference>
<accession>A0ABS8PB92</accession>
<dbReference type="InterPro" id="IPR051011">
    <property type="entry name" value="Metal_resp_trans_reg"/>
</dbReference>
<proteinExistence type="predicted"/>
<dbReference type="RefSeq" id="WP_230735982.1">
    <property type="nucleotide sequence ID" value="NZ_JAJNDB010000003.1"/>
</dbReference>
<evidence type="ECO:0000256" key="2">
    <source>
        <dbReference type="ARBA" id="ARBA00023125"/>
    </source>
</evidence>
<dbReference type="InterPro" id="IPR001845">
    <property type="entry name" value="HTH_ArsR_DNA-bd_dom"/>
</dbReference>
<comment type="caution">
    <text evidence="5">The sequence shown here is derived from an EMBL/GenBank/DDBJ whole genome shotgun (WGS) entry which is preliminary data.</text>
</comment>
<keyword evidence="6" id="KW-1185">Reference proteome</keyword>
<evidence type="ECO:0000313" key="6">
    <source>
        <dbReference type="Proteomes" id="UP001199469"/>
    </source>
</evidence>
<dbReference type="Pfam" id="PF01022">
    <property type="entry name" value="HTH_5"/>
    <property type="match status" value="1"/>
</dbReference>
<gene>
    <name evidence="5" type="ORF">LQ327_17610</name>
</gene>
<evidence type="ECO:0000313" key="5">
    <source>
        <dbReference type="EMBL" id="MCD2195187.1"/>
    </source>
</evidence>
<keyword evidence="2" id="KW-0238">DNA-binding</keyword>
<feature type="domain" description="HTH arsR-type" evidence="4">
    <location>
        <begin position="12"/>
        <end position="106"/>
    </location>
</feature>
<dbReference type="SUPFAM" id="SSF46785">
    <property type="entry name" value="Winged helix' DNA-binding domain"/>
    <property type="match status" value="1"/>
</dbReference>
<dbReference type="InterPro" id="IPR036388">
    <property type="entry name" value="WH-like_DNA-bd_sf"/>
</dbReference>
<dbReference type="PROSITE" id="PS50987">
    <property type="entry name" value="HTH_ARSR_2"/>
    <property type="match status" value="1"/>
</dbReference>